<evidence type="ECO:0000256" key="1">
    <source>
        <dbReference type="SAM" id="MobiDB-lite"/>
    </source>
</evidence>
<gene>
    <name evidence="2" type="ORF">AVDCRST_MAG40-1436</name>
</gene>
<accession>A0A6J4L0G4</accession>
<dbReference type="EMBL" id="CADCTX010000454">
    <property type="protein sequence ID" value="CAA9320465.1"/>
    <property type="molecule type" value="Genomic_DNA"/>
</dbReference>
<feature type="compositionally biased region" description="Polar residues" evidence="1">
    <location>
        <begin position="80"/>
        <end position="92"/>
    </location>
</feature>
<protein>
    <submittedName>
        <fullName evidence="2">Uncharacterized protein</fullName>
    </submittedName>
</protein>
<feature type="compositionally biased region" description="Basic and acidic residues" evidence="1">
    <location>
        <begin position="93"/>
        <end position="106"/>
    </location>
</feature>
<feature type="compositionally biased region" description="Basic and acidic residues" evidence="1">
    <location>
        <begin position="20"/>
        <end position="39"/>
    </location>
</feature>
<name>A0A6J4L0G4_9BACT</name>
<evidence type="ECO:0000313" key="2">
    <source>
        <dbReference type="EMBL" id="CAA9320465.1"/>
    </source>
</evidence>
<organism evidence="2">
    <name type="scientific">uncultured Gemmatimonadaceae bacterium</name>
    <dbReference type="NCBI Taxonomy" id="246130"/>
    <lineage>
        <taxon>Bacteria</taxon>
        <taxon>Pseudomonadati</taxon>
        <taxon>Gemmatimonadota</taxon>
        <taxon>Gemmatimonadia</taxon>
        <taxon>Gemmatimonadales</taxon>
        <taxon>Gemmatimonadaceae</taxon>
        <taxon>environmental samples</taxon>
    </lineage>
</organism>
<proteinExistence type="predicted"/>
<sequence>MSNQKARHGSAAGNPQDAQARPDDQYDEDLTRDNQRDTAAHTMSDLANRGEGAGLASGPIDPAGSRTDQGEFPQHARRGQAQSPVEETPNQPERSREGHPGGARDS</sequence>
<reference evidence="2" key="1">
    <citation type="submission" date="2020-02" db="EMBL/GenBank/DDBJ databases">
        <authorList>
            <person name="Meier V. D."/>
        </authorList>
    </citation>
    <scope>NUCLEOTIDE SEQUENCE</scope>
    <source>
        <strain evidence="2">AVDCRST_MAG40</strain>
    </source>
</reference>
<dbReference type="AlphaFoldDB" id="A0A6J4L0G4"/>
<feature type="region of interest" description="Disordered" evidence="1">
    <location>
        <begin position="1"/>
        <end position="106"/>
    </location>
</feature>